<protein>
    <submittedName>
        <fullName evidence="1">Uncharacterized protein</fullName>
    </submittedName>
</protein>
<organism evidence="1 2">
    <name type="scientific">Pseudomonas fluorescens</name>
    <dbReference type="NCBI Taxonomy" id="294"/>
    <lineage>
        <taxon>Bacteria</taxon>
        <taxon>Pseudomonadati</taxon>
        <taxon>Pseudomonadota</taxon>
        <taxon>Gammaproteobacteria</taxon>
        <taxon>Pseudomonadales</taxon>
        <taxon>Pseudomonadaceae</taxon>
        <taxon>Pseudomonas</taxon>
    </lineage>
</organism>
<dbReference type="EMBL" id="CABVGZ010000016">
    <property type="protein sequence ID" value="VVM75665.1"/>
    <property type="molecule type" value="Genomic_DNA"/>
</dbReference>
<proteinExistence type="predicted"/>
<dbReference type="Proteomes" id="UP000326241">
    <property type="component" value="Unassembled WGS sequence"/>
</dbReference>
<evidence type="ECO:0000313" key="1">
    <source>
        <dbReference type="EMBL" id="VVM75665.1"/>
    </source>
</evidence>
<name>A0A5E6SE42_PSEFL</name>
<accession>A0A5E6SE42</accession>
<sequence>MRVWGGEQLFISDCFRPKADIRTASQNTLSRRSHSNLVQVFIGKKGGLMSLDLCLEADSTLTILTLSNALENAGARKVEITEDGLYAEFSSGLKLSTDDPFGDPSIYAENTMGIDFPVAVRCTIRIKGPEPEGESAMEDLEKVAQSISQSCSAFFLVSFQFEQTMYWRDATGLHRP</sequence>
<dbReference type="AlphaFoldDB" id="A0A5E6SE42"/>
<gene>
    <name evidence="1" type="ORF">PS624_02040</name>
</gene>
<evidence type="ECO:0000313" key="2">
    <source>
        <dbReference type="Proteomes" id="UP000326241"/>
    </source>
</evidence>
<reference evidence="1 2" key="1">
    <citation type="submission" date="2019-09" db="EMBL/GenBank/DDBJ databases">
        <authorList>
            <person name="Chandra G."/>
            <person name="Truman W A."/>
        </authorList>
    </citation>
    <scope>NUCLEOTIDE SEQUENCE [LARGE SCALE GENOMIC DNA]</scope>
    <source>
        <strain evidence="1">PS624</strain>
    </source>
</reference>